<dbReference type="InterPro" id="IPR001841">
    <property type="entry name" value="Znf_RING"/>
</dbReference>
<dbReference type="GO" id="GO:0000724">
    <property type="term" value="P:double-strand break repair via homologous recombination"/>
    <property type="evidence" value="ECO:0007669"/>
    <property type="project" value="TreeGrafter"/>
</dbReference>
<accession>M4BB06</accession>
<keyword evidence="1" id="KW-0863">Zinc-finger</keyword>
<keyword evidence="5" id="KW-1185">Reference proteome</keyword>
<evidence type="ECO:0000256" key="1">
    <source>
        <dbReference type="PROSITE-ProRule" id="PRU00175"/>
    </source>
</evidence>
<dbReference type="HOGENOM" id="CLU_1423990_0_0_1"/>
<feature type="compositionally biased region" description="Polar residues" evidence="2">
    <location>
        <begin position="1"/>
        <end position="14"/>
    </location>
</feature>
<dbReference type="InParanoid" id="M4BB06"/>
<dbReference type="STRING" id="559515.M4BB06"/>
<reference evidence="4" key="2">
    <citation type="submission" date="2015-06" db="UniProtKB">
        <authorList>
            <consortium name="EnsemblProtists"/>
        </authorList>
    </citation>
    <scope>IDENTIFICATION</scope>
    <source>
        <strain evidence="4">Emoy2</strain>
    </source>
</reference>
<dbReference type="GO" id="GO:0005634">
    <property type="term" value="C:nucleus"/>
    <property type="evidence" value="ECO:0007669"/>
    <property type="project" value="TreeGrafter"/>
</dbReference>
<keyword evidence="1" id="KW-0862">Zinc</keyword>
<dbReference type="Gene3D" id="1.10.10.10">
    <property type="entry name" value="Winged helix-like DNA-binding domain superfamily/Winged helix DNA-binding domain"/>
    <property type="match status" value="1"/>
</dbReference>
<feature type="region of interest" description="Disordered" evidence="2">
    <location>
        <begin position="1"/>
        <end position="30"/>
    </location>
</feature>
<dbReference type="eggNOG" id="KOG4718">
    <property type="taxonomic scope" value="Eukaryota"/>
</dbReference>
<dbReference type="PANTHER" id="PTHR20973">
    <property type="entry name" value="NON-SMC ELEMENT 1-RELATED"/>
    <property type="match status" value="1"/>
</dbReference>
<dbReference type="VEuPathDB" id="FungiDB:HpaG803467"/>
<evidence type="ECO:0000259" key="3">
    <source>
        <dbReference type="PROSITE" id="PS50089"/>
    </source>
</evidence>
<dbReference type="PROSITE" id="PS50089">
    <property type="entry name" value="ZF_RING_2"/>
    <property type="match status" value="1"/>
</dbReference>
<dbReference type="AlphaFoldDB" id="M4BB06"/>
<dbReference type="GO" id="GO:0004842">
    <property type="term" value="F:ubiquitin-protein transferase activity"/>
    <property type="evidence" value="ECO:0007669"/>
    <property type="project" value="TreeGrafter"/>
</dbReference>
<dbReference type="EMBL" id="JH598083">
    <property type="status" value="NOT_ANNOTATED_CDS"/>
    <property type="molecule type" value="Genomic_DNA"/>
</dbReference>
<evidence type="ECO:0000313" key="4">
    <source>
        <dbReference type="EnsemblProtists" id="HpaP803467"/>
    </source>
</evidence>
<feature type="domain" description="RING-type" evidence="3">
    <location>
        <begin position="143"/>
        <end position="186"/>
    </location>
</feature>
<dbReference type="Proteomes" id="UP000011713">
    <property type="component" value="Unassembled WGS sequence"/>
</dbReference>
<protein>
    <recommendedName>
        <fullName evidence="3">RING-type domain-containing protein</fullName>
    </recommendedName>
</protein>
<dbReference type="Pfam" id="PF13639">
    <property type="entry name" value="zf-RING_2"/>
    <property type="match status" value="1"/>
</dbReference>
<reference evidence="5" key="1">
    <citation type="journal article" date="2010" name="Science">
        <title>Signatures of adaptation to obligate biotrophy in the Hyaloperonospora arabidopsidis genome.</title>
        <authorList>
            <person name="Baxter L."/>
            <person name="Tripathy S."/>
            <person name="Ishaque N."/>
            <person name="Boot N."/>
            <person name="Cabral A."/>
            <person name="Kemen E."/>
            <person name="Thines M."/>
            <person name="Ah-Fong A."/>
            <person name="Anderson R."/>
            <person name="Badejoko W."/>
            <person name="Bittner-Eddy P."/>
            <person name="Boore J.L."/>
            <person name="Chibucos M.C."/>
            <person name="Coates M."/>
            <person name="Dehal P."/>
            <person name="Delehaunty K."/>
            <person name="Dong S."/>
            <person name="Downton P."/>
            <person name="Dumas B."/>
            <person name="Fabro G."/>
            <person name="Fronick C."/>
            <person name="Fuerstenberg S.I."/>
            <person name="Fulton L."/>
            <person name="Gaulin E."/>
            <person name="Govers F."/>
            <person name="Hughes L."/>
            <person name="Humphray S."/>
            <person name="Jiang R.H."/>
            <person name="Judelson H."/>
            <person name="Kamoun S."/>
            <person name="Kyung K."/>
            <person name="Meijer H."/>
            <person name="Minx P."/>
            <person name="Morris P."/>
            <person name="Nelson J."/>
            <person name="Phuntumart V."/>
            <person name="Qutob D."/>
            <person name="Rehmany A."/>
            <person name="Rougon-Cardoso A."/>
            <person name="Ryden P."/>
            <person name="Torto-Alalibo T."/>
            <person name="Studholme D."/>
            <person name="Wang Y."/>
            <person name="Win J."/>
            <person name="Wood J."/>
            <person name="Clifton S.W."/>
            <person name="Rogers J."/>
            <person name="Van den Ackerveken G."/>
            <person name="Jones J.D."/>
            <person name="McDowell J.M."/>
            <person name="Beynon J."/>
            <person name="Tyler B.M."/>
        </authorList>
    </citation>
    <scope>NUCLEOTIDE SEQUENCE [LARGE SCALE GENOMIC DNA]</scope>
    <source>
        <strain evidence="5">Emoy2</strain>
    </source>
</reference>
<proteinExistence type="predicted"/>
<dbReference type="InterPro" id="IPR036388">
    <property type="entry name" value="WH-like_DNA-bd_sf"/>
</dbReference>
<keyword evidence="1" id="KW-0479">Metal-binding</keyword>
<dbReference type="GO" id="GO:0008270">
    <property type="term" value="F:zinc ion binding"/>
    <property type="evidence" value="ECO:0007669"/>
    <property type="project" value="UniProtKB-KW"/>
</dbReference>
<dbReference type="GO" id="GO:0030915">
    <property type="term" value="C:Smc5-Smc6 complex"/>
    <property type="evidence" value="ECO:0007669"/>
    <property type="project" value="InterPro"/>
</dbReference>
<dbReference type="Gene3D" id="3.30.40.10">
    <property type="entry name" value="Zinc/RING finger domain, C3HC4 (zinc finger)"/>
    <property type="match status" value="1"/>
</dbReference>
<evidence type="ECO:0000256" key="2">
    <source>
        <dbReference type="SAM" id="MobiDB-lite"/>
    </source>
</evidence>
<dbReference type="SUPFAM" id="SSF57850">
    <property type="entry name" value="RING/U-box"/>
    <property type="match status" value="1"/>
</dbReference>
<sequence>MNLSSANTTSSGMRSATCPRGRRPAGDSGRSVAIALKKRRKRLVEQRRNIMCDKQQAQWKTKTCGLWRVNSRAKEGALEESSLYNLRKSPTTLNEVEELLRKLIAEKWLAPSNVQLQTRSLTLGPRAYLELIAFLRDLQVKKCPICQYELLQGAKCHNKDCDTTVHRECIDKFENRGVLYKCPACRVPFQR</sequence>
<dbReference type="InterPro" id="IPR013083">
    <property type="entry name" value="Znf_RING/FYVE/PHD"/>
</dbReference>
<organism evidence="4 5">
    <name type="scientific">Hyaloperonospora arabidopsidis (strain Emoy2)</name>
    <name type="common">Downy mildew agent</name>
    <name type="synonym">Peronospora arabidopsidis</name>
    <dbReference type="NCBI Taxonomy" id="559515"/>
    <lineage>
        <taxon>Eukaryota</taxon>
        <taxon>Sar</taxon>
        <taxon>Stramenopiles</taxon>
        <taxon>Oomycota</taxon>
        <taxon>Peronosporomycetes</taxon>
        <taxon>Peronosporales</taxon>
        <taxon>Peronosporaceae</taxon>
        <taxon>Hyaloperonospora</taxon>
    </lineage>
</organism>
<dbReference type="EnsemblProtists" id="HpaT803467">
    <property type="protein sequence ID" value="HpaP803467"/>
    <property type="gene ID" value="HpaG803467"/>
</dbReference>
<evidence type="ECO:0000313" key="5">
    <source>
        <dbReference type="Proteomes" id="UP000011713"/>
    </source>
</evidence>
<dbReference type="PANTHER" id="PTHR20973:SF0">
    <property type="entry name" value="NON-STRUCTURAL MAINTENANCE OF CHROMOSOMES ELEMENT 1 HOMOLOG"/>
    <property type="match status" value="1"/>
</dbReference>
<name>M4BB06_HYAAE</name>
<dbReference type="InterPro" id="IPR011513">
    <property type="entry name" value="Nse1"/>
</dbReference>